<dbReference type="RefSeq" id="WP_098388871.1">
    <property type="nucleotide sequence ID" value="NZ_LS483464.1"/>
</dbReference>
<dbReference type="InterPro" id="IPR007331">
    <property type="entry name" value="Htaa"/>
</dbReference>
<comment type="caution">
    <text evidence="5">The sequence shown here is derived from an EMBL/GenBank/DDBJ whole genome shotgun (WGS) entry which is preliminary data.</text>
</comment>
<organism evidence="5 6">
    <name type="scientific">Corynebacterium renale</name>
    <dbReference type="NCBI Taxonomy" id="1724"/>
    <lineage>
        <taxon>Bacteria</taxon>
        <taxon>Bacillati</taxon>
        <taxon>Actinomycetota</taxon>
        <taxon>Actinomycetes</taxon>
        <taxon>Mycobacteriales</taxon>
        <taxon>Corynebacteriaceae</taxon>
        <taxon>Corynebacterium</taxon>
    </lineage>
</organism>
<dbReference type="Proteomes" id="UP000221653">
    <property type="component" value="Unassembled WGS sequence"/>
</dbReference>
<dbReference type="EMBL" id="PDJF01000001">
    <property type="protein sequence ID" value="PFG27716.1"/>
    <property type="molecule type" value="Genomic_DNA"/>
</dbReference>
<feature type="region of interest" description="Disordered" evidence="1">
    <location>
        <begin position="279"/>
        <end position="343"/>
    </location>
</feature>
<gene>
    <name evidence="5" type="ORF">ATK06_0792</name>
</gene>
<protein>
    <submittedName>
        <fullName evidence="5">Htaa protein</fullName>
    </submittedName>
</protein>
<dbReference type="OrthoDB" id="7210788at2"/>
<feature type="transmembrane region" description="Helical" evidence="2">
    <location>
        <begin position="591"/>
        <end position="613"/>
    </location>
</feature>
<keyword evidence="2" id="KW-0812">Transmembrane</keyword>
<feature type="signal peptide" evidence="3">
    <location>
        <begin position="1"/>
        <end position="27"/>
    </location>
</feature>
<evidence type="ECO:0000256" key="2">
    <source>
        <dbReference type="SAM" id="Phobius"/>
    </source>
</evidence>
<keyword evidence="6" id="KW-1185">Reference proteome</keyword>
<keyword evidence="3" id="KW-0732">Signal</keyword>
<evidence type="ECO:0000256" key="3">
    <source>
        <dbReference type="SAM" id="SignalP"/>
    </source>
</evidence>
<feature type="compositionally biased region" description="Low complexity" evidence="1">
    <location>
        <begin position="282"/>
        <end position="321"/>
    </location>
</feature>
<evidence type="ECO:0000259" key="4">
    <source>
        <dbReference type="Pfam" id="PF04213"/>
    </source>
</evidence>
<name>A0A2A9DMX2_9CORY</name>
<proteinExistence type="predicted"/>
<dbReference type="STRING" id="1724.GCA_001044175_00592"/>
<keyword evidence="2" id="KW-1133">Transmembrane helix</keyword>
<reference evidence="5 6" key="1">
    <citation type="submission" date="2017-10" db="EMBL/GenBank/DDBJ databases">
        <title>Sequencing the genomes of 1000 actinobacteria strains.</title>
        <authorList>
            <person name="Klenk H.-P."/>
        </authorList>
    </citation>
    <scope>NUCLEOTIDE SEQUENCE [LARGE SCALE GENOMIC DNA]</scope>
    <source>
        <strain evidence="5 6">DSM 20688</strain>
    </source>
</reference>
<accession>A0A2A9DMX2</accession>
<evidence type="ECO:0000313" key="6">
    <source>
        <dbReference type="Proteomes" id="UP000221653"/>
    </source>
</evidence>
<feature type="compositionally biased region" description="Low complexity" evidence="1">
    <location>
        <begin position="328"/>
        <end position="343"/>
    </location>
</feature>
<feature type="domain" description="Htaa" evidence="4">
    <location>
        <begin position="357"/>
        <end position="510"/>
    </location>
</feature>
<evidence type="ECO:0000313" key="5">
    <source>
        <dbReference type="EMBL" id="PFG27716.1"/>
    </source>
</evidence>
<evidence type="ECO:0000256" key="1">
    <source>
        <dbReference type="SAM" id="MobiDB-lite"/>
    </source>
</evidence>
<sequence>MTVLRIPRAVAATLAAASIALLPVSFAAPHATAASGQCSFEWGIKQSYRSYIRGPIAKGGWKGNGIGFTGSETGADGAFVFTPGKAEVSGDTVTIPFPGTIAFTGHDYGGGPLLDMTLSDWKVRASGSQAEIMVDYVSYTSDMVDKTKKGDRISGDDIVIATINLERPVDAQAKTVDLTGSTSLASGGHDLFLQYSVGETLDPARGVVTTDGTCAPGGGTGGGTGGGKANRTLGTIKGNFSGFNKEAMAILSETNDTMNAMTTFMGNAEAFLDQLDSFQNRGKSTNSGSGTKSASTASTASTAATSGGGAASTPARSNSASTGGGASGPVASGSAAGGPSQSGQAAKCEAVRSVTSANAAWAIKESFQSYITGSIAKGRWTLSGASHSGGKFQFSGSKGNVDTETKQGSVLYDGSVHFTGHNGVLDLKISNPEIHFNGNSGQLIAQVQSSNMEGKRTDFGRVALANLQFSNLNVGDTVSGEASTVLTADGAKAFADFYEAGIALAPISFSAQLGGAGDCGAIGASGASGNSASGSGSNAQAAKDVMAQGTDADGSAPGSSPSDTTGYDGTNKFKIKSAGESGASGFSDENALTYVLLILAAIAVAGGSMGRLATNNPA</sequence>
<dbReference type="AlphaFoldDB" id="A0A2A9DMX2"/>
<dbReference type="Pfam" id="PF04213">
    <property type="entry name" value="HtaA"/>
    <property type="match status" value="2"/>
</dbReference>
<keyword evidence="2" id="KW-0472">Membrane</keyword>
<feature type="chain" id="PRO_5013151506" evidence="3">
    <location>
        <begin position="28"/>
        <end position="618"/>
    </location>
</feature>
<feature type="domain" description="Htaa" evidence="4">
    <location>
        <begin position="37"/>
        <end position="205"/>
    </location>
</feature>